<dbReference type="CDD" id="cd00121">
    <property type="entry name" value="MATH"/>
    <property type="match status" value="1"/>
</dbReference>
<evidence type="ECO:0000256" key="2">
    <source>
        <dbReference type="ARBA" id="ARBA00022771"/>
    </source>
</evidence>
<feature type="compositionally biased region" description="Basic residues" evidence="6">
    <location>
        <begin position="9"/>
        <end position="20"/>
    </location>
</feature>
<dbReference type="Pfam" id="PF00569">
    <property type="entry name" value="ZZ"/>
    <property type="match status" value="1"/>
</dbReference>
<dbReference type="Gene3D" id="1.20.1280.50">
    <property type="match status" value="1"/>
</dbReference>
<feature type="domain" description="F-box" evidence="9">
    <location>
        <begin position="54"/>
        <end position="100"/>
    </location>
</feature>
<keyword evidence="4" id="KW-0175">Coiled coil</keyword>
<dbReference type="SUPFAM" id="SSF49599">
    <property type="entry name" value="TRAF domain-like"/>
    <property type="match status" value="1"/>
</dbReference>
<dbReference type="PANTHER" id="PTHR46236:SF35">
    <property type="entry name" value="MATH DOMAIN-CONTAINING PROTEIN"/>
    <property type="match status" value="1"/>
</dbReference>
<protein>
    <submittedName>
        <fullName evidence="10">Uncharacterized protein</fullName>
    </submittedName>
</protein>
<evidence type="ECO:0000256" key="5">
    <source>
        <dbReference type="PROSITE-ProRule" id="PRU00228"/>
    </source>
</evidence>
<dbReference type="SUPFAM" id="SSF81383">
    <property type="entry name" value="F-box domain"/>
    <property type="match status" value="1"/>
</dbReference>
<dbReference type="Pfam" id="PF12937">
    <property type="entry name" value="F-box-like"/>
    <property type="match status" value="1"/>
</dbReference>
<feature type="domain" description="ZZ-type" evidence="7">
    <location>
        <begin position="593"/>
        <end position="666"/>
    </location>
</feature>
<evidence type="ECO:0000259" key="9">
    <source>
        <dbReference type="PROSITE" id="PS50181"/>
    </source>
</evidence>
<dbReference type="InterPro" id="IPR043145">
    <property type="entry name" value="Znf_ZZ_sf"/>
</dbReference>
<proteinExistence type="predicted"/>
<organism evidence="10 11">
    <name type="scientific">Pythium oligandrum</name>
    <name type="common">Mycoparasitic fungus</name>
    <dbReference type="NCBI Taxonomy" id="41045"/>
    <lineage>
        <taxon>Eukaryota</taxon>
        <taxon>Sar</taxon>
        <taxon>Stramenopiles</taxon>
        <taxon>Oomycota</taxon>
        <taxon>Peronosporomycetes</taxon>
        <taxon>Pythiales</taxon>
        <taxon>Pythiaceae</taxon>
        <taxon>Pythium</taxon>
    </lineage>
</organism>
<evidence type="ECO:0000256" key="3">
    <source>
        <dbReference type="ARBA" id="ARBA00022833"/>
    </source>
</evidence>
<dbReference type="InterPro" id="IPR000433">
    <property type="entry name" value="Znf_ZZ"/>
</dbReference>
<dbReference type="SMART" id="SM00291">
    <property type="entry name" value="ZnF_ZZ"/>
    <property type="match status" value="1"/>
</dbReference>
<dbReference type="InterPro" id="IPR001810">
    <property type="entry name" value="F-box_dom"/>
</dbReference>
<comment type="caution">
    <text evidence="10">The sequence shown here is derived from an EMBL/GenBank/DDBJ whole genome shotgun (WGS) entry which is preliminary data.</text>
</comment>
<keyword evidence="2 5" id="KW-0863">Zinc-finger</keyword>
<evidence type="ECO:0000256" key="6">
    <source>
        <dbReference type="SAM" id="MobiDB-lite"/>
    </source>
</evidence>
<dbReference type="SMART" id="SM00256">
    <property type="entry name" value="FBOX"/>
    <property type="match status" value="1"/>
</dbReference>
<keyword evidence="1" id="KW-0479">Metal-binding</keyword>
<evidence type="ECO:0000256" key="1">
    <source>
        <dbReference type="ARBA" id="ARBA00022723"/>
    </source>
</evidence>
<evidence type="ECO:0000313" key="11">
    <source>
        <dbReference type="Proteomes" id="UP000794436"/>
    </source>
</evidence>
<feature type="region of interest" description="Disordered" evidence="6">
    <location>
        <begin position="1"/>
        <end position="20"/>
    </location>
</feature>
<keyword evidence="3" id="KW-0862">Zinc</keyword>
<dbReference type="SUPFAM" id="SSF57850">
    <property type="entry name" value="RING/U-box"/>
    <property type="match status" value="1"/>
</dbReference>
<dbReference type="EMBL" id="SPLM01000002">
    <property type="protein sequence ID" value="TMW68665.1"/>
    <property type="molecule type" value="Genomic_DNA"/>
</dbReference>
<sequence>MTNADASKQHAHASHAKKRHWREGAGGAFVRPASPVRSDLKCVVVDAKPRRPPPSFVQLLPLEVTALVLAFLDGHSLLKCSAVCRVLARLSHDRHVWKNICVKTWPTLNTQTLPQLPGAPDYDLIRLYGGSWRRCFVEQHRLNQRAELRVDIPNFSQLPPGDRVESETFVIGEHRFCLWIFPHGNPNEPQYAGRVLSVYLVLTDLDRRPADWLTCAVFSLCVVNHKDPTQNIEWHSCLVDNKFDARLNNWGVHSLGALKTIRNPEMGYMVNDTLSVSVRVRLMSITFRVVMEDDLKRHHHLGLTDLTTTKTITLPFCASLQDLLHKLESEFEVDPDAVNIWCFNQPVISGQALRPRKLLTSTKATKTRPMFGHLLADGIDIDAYSCCQIYVERKNEDDAPLNASSMNDSATDMDTSSDEEEATESLPSASRYLFVKALHPHTQKLDYLGRYCLDDTEPSTSSLYESIAARLGCEATDLLLFKEEITPVVFSGPITASPCAAVTSCFDAADIVIVAHKRSVGDGSFDRVLRSLLLSQYHAAEDLLFHRLQPPTLEQIENLAERLDIPKFRVRSAFRKCHEDGQSTLRYIMEGRHLGFICDCCGETDFQGPRFNCTSCSDYDLCRNCHVTSREVSHRYANVDGKWQRIYDFREHASTHGMREMLPVFFQYEAQVPSQHQNAAAW</sequence>
<dbReference type="PROSITE" id="PS50135">
    <property type="entry name" value="ZF_ZZ_2"/>
    <property type="match status" value="1"/>
</dbReference>
<dbReference type="Gene3D" id="3.30.60.90">
    <property type="match status" value="1"/>
</dbReference>
<evidence type="ECO:0000313" key="10">
    <source>
        <dbReference type="EMBL" id="TMW68665.1"/>
    </source>
</evidence>
<dbReference type="OrthoDB" id="192247at2759"/>
<gene>
    <name evidence="10" type="ORF">Poli38472_006133</name>
</gene>
<feature type="region of interest" description="Disordered" evidence="6">
    <location>
        <begin position="398"/>
        <end position="422"/>
    </location>
</feature>
<dbReference type="PROSITE" id="PS01357">
    <property type="entry name" value="ZF_ZZ_1"/>
    <property type="match status" value="1"/>
</dbReference>
<dbReference type="Proteomes" id="UP000794436">
    <property type="component" value="Unassembled WGS sequence"/>
</dbReference>
<dbReference type="InterPro" id="IPR036047">
    <property type="entry name" value="F-box-like_dom_sf"/>
</dbReference>
<name>A0A8K1CSC7_PYTOL</name>
<feature type="domain" description="MATH" evidence="8">
    <location>
        <begin position="145"/>
        <end position="280"/>
    </location>
</feature>
<dbReference type="InterPro" id="IPR008974">
    <property type="entry name" value="TRAF-like"/>
</dbReference>
<feature type="compositionally biased region" description="Low complexity" evidence="6">
    <location>
        <begin position="403"/>
        <end position="414"/>
    </location>
</feature>
<evidence type="ECO:0000256" key="4">
    <source>
        <dbReference type="ARBA" id="ARBA00023054"/>
    </source>
</evidence>
<dbReference type="PROSITE" id="PS50181">
    <property type="entry name" value="FBOX"/>
    <property type="match status" value="1"/>
</dbReference>
<dbReference type="AlphaFoldDB" id="A0A8K1CSC7"/>
<accession>A0A8K1CSC7</accession>
<dbReference type="PROSITE" id="PS50144">
    <property type="entry name" value="MATH"/>
    <property type="match status" value="1"/>
</dbReference>
<dbReference type="InterPro" id="IPR050804">
    <property type="entry name" value="MCC"/>
</dbReference>
<dbReference type="GO" id="GO:0008270">
    <property type="term" value="F:zinc ion binding"/>
    <property type="evidence" value="ECO:0007669"/>
    <property type="project" value="UniProtKB-KW"/>
</dbReference>
<dbReference type="CDD" id="cd02249">
    <property type="entry name" value="ZZ"/>
    <property type="match status" value="1"/>
</dbReference>
<keyword evidence="11" id="KW-1185">Reference proteome</keyword>
<evidence type="ECO:0000259" key="7">
    <source>
        <dbReference type="PROSITE" id="PS50135"/>
    </source>
</evidence>
<dbReference type="PANTHER" id="PTHR46236">
    <property type="entry name" value="TRAF-LIKE SUPERFAMILY PROTEIN"/>
    <property type="match status" value="1"/>
</dbReference>
<reference evidence="10" key="1">
    <citation type="submission" date="2019-03" db="EMBL/GenBank/DDBJ databases">
        <title>Long read genome sequence of the mycoparasitic Pythium oligandrum ATCC 38472 isolated from sugarbeet rhizosphere.</title>
        <authorList>
            <person name="Gaulin E."/>
        </authorList>
    </citation>
    <scope>NUCLEOTIDE SEQUENCE</scope>
    <source>
        <strain evidence="10">ATCC 38472_TT</strain>
    </source>
</reference>
<dbReference type="InterPro" id="IPR002083">
    <property type="entry name" value="MATH/TRAF_dom"/>
</dbReference>
<evidence type="ECO:0000259" key="8">
    <source>
        <dbReference type="PROSITE" id="PS50144"/>
    </source>
</evidence>
<dbReference type="Pfam" id="PF22486">
    <property type="entry name" value="MATH_2"/>
    <property type="match status" value="1"/>
</dbReference>
<dbReference type="Gene3D" id="2.60.210.10">
    <property type="entry name" value="Apoptosis, Tumor Necrosis Factor Receptor Associated Protein 2, Chain A"/>
    <property type="match status" value="1"/>
</dbReference>